<keyword evidence="3" id="KW-0732">Signal</keyword>
<dbReference type="PROSITE" id="PS51257">
    <property type="entry name" value="PROKAR_LIPOPROTEIN"/>
    <property type="match status" value="1"/>
</dbReference>
<dbReference type="RefSeq" id="WP_021583013.1">
    <property type="nucleotide sequence ID" value="NZ_AWET01000007.1"/>
</dbReference>
<evidence type="ECO:0000256" key="4">
    <source>
        <dbReference type="ARBA" id="ARBA00023136"/>
    </source>
</evidence>
<evidence type="ECO:0000256" key="2">
    <source>
        <dbReference type="ARBA" id="ARBA00022692"/>
    </source>
</evidence>
<evidence type="ECO:0000313" key="8">
    <source>
        <dbReference type="Proteomes" id="UP000016600"/>
    </source>
</evidence>
<dbReference type="Gene3D" id="2.40.160.50">
    <property type="entry name" value="membrane protein fhac: a member of the omp85/tpsb transporter family"/>
    <property type="match status" value="1"/>
</dbReference>
<dbReference type="PANTHER" id="PTHR12815:SF47">
    <property type="entry name" value="TRANSLOCATION AND ASSEMBLY MODULE SUBUNIT TAMA"/>
    <property type="match status" value="1"/>
</dbReference>
<gene>
    <name evidence="7" type="ORF">HMPREF1218_0339</name>
</gene>
<dbReference type="InterPro" id="IPR039910">
    <property type="entry name" value="D15-like"/>
</dbReference>
<dbReference type="GO" id="GO:0019867">
    <property type="term" value="C:outer membrane"/>
    <property type="evidence" value="ECO:0007669"/>
    <property type="project" value="InterPro"/>
</dbReference>
<dbReference type="AlphaFoldDB" id="U2KZK4"/>
<dbReference type="PATRIC" id="fig|1081904.3.peg.315"/>
<dbReference type="PANTHER" id="PTHR12815">
    <property type="entry name" value="SORTING AND ASSEMBLY MACHINERY SAMM50 PROTEIN FAMILY MEMBER"/>
    <property type="match status" value="1"/>
</dbReference>
<comment type="subcellular location">
    <subcellularLocation>
        <location evidence="1">Membrane</location>
    </subcellularLocation>
</comment>
<name>U2KZK4_9BACT</name>
<dbReference type="EMBL" id="AWET01000007">
    <property type="protein sequence ID" value="ERK03897.1"/>
    <property type="molecule type" value="Genomic_DNA"/>
</dbReference>
<keyword evidence="5" id="KW-0998">Cell outer membrane</keyword>
<evidence type="ECO:0000259" key="6">
    <source>
        <dbReference type="Pfam" id="PF01103"/>
    </source>
</evidence>
<evidence type="ECO:0000313" key="7">
    <source>
        <dbReference type="EMBL" id="ERK03897.1"/>
    </source>
</evidence>
<dbReference type="InterPro" id="IPR000184">
    <property type="entry name" value="Bac_surfAg_D15"/>
</dbReference>
<comment type="caution">
    <text evidence="7">The sequence shown here is derived from an EMBL/GenBank/DDBJ whole genome shotgun (WGS) entry which is preliminary data.</text>
</comment>
<dbReference type="Proteomes" id="UP000016600">
    <property type="component" value="Unassembled WGS sequence"/>
</dbReference>
<evidence type="ECO:0000256" key="5">
    <source>
        <dbReference type="ARBA" id="ARBA00023237"/>
    </source>
</evidence>
<keyword evidence="4" id="KW-0472">Membrane</keyword>
<evidence type="ECO:0000256" key="3">
    <source>
        <dbReference type="ARBA" id="ARBA00022729"/>
    </source>
</evidence>
<organism evidence="7 8">
    <name type="scientific">Hoylesella pleuritidis F0068</name>
    <dbReference type="NCBI Taxonomy" id="1081904"/>
    <lineage>
        <taxon>Bacteria</taxon>
        <taxon>Pseudomonadati</taxon>
        <taxon>Bacteroidota</taxon>
        <taxon>Bacteroidia</taxon>
        <taxon>Bacteroidales</taxon>
        <taxon>Prevotellaceae</taxon>
        <taxon>Hoylesella</taxon>
    </lineage>
</organism>
<keyword evidence="2" id="KW-0812">Transmembrane</keyword>
<reference evidence="7 8" key="1">
    <citation type="submission" date="2013-08" db="EMBL/GenBank/DDBJ databases">
        <authorList>
            <person name="Durkin A.S."/>
            <person name="Haft D.R."/>
            <person name="McCorrison J."/>
            <person name="Torralba M."/>
            <person name="Gillis M."/>
            <person name="Haft D.H."/>
            <person name="Methe B."/>
            <person name="Sutton G."/>
            <person name="Nelson K.E."/>
        </authorList>
    </citation>
    <scope>NUCLEOTIDE SEQUENCE [LARGE SCALE GENOMIC DNA]</scope>
    <source>
        <strain evidence="7 8">F0068</strain>
    </source>
</reference>
<keyword evidence="8" id="KW-1185">Reference proteome</keyword>
<sequence>MNVCFARNFIAGLCFIASVITLVSCSATKFIPEKAYLLERVKIKSTDKTLNTAYLEPYIRQKTNSRWFSLFKVPMGAYALSGRDTTRWINRILQHIGERPVIFDTLQARLSCNDLRTALQNMGYMNATVDLKTHVRGKRLKAIYTLQPGEPFRIGTIKYDIQDTLIARILNLNSPQKQGLKPGMQFTVDHLDAERKRLTTLLMDSGYYRFHKDFIQYEADSTRQSKQVDLTLRLLKYRTTSESPETLHPRYTIHQVNYLSNDSTRLHLRRRVLEHNTAIKTGEPFCAADLQRTYNNFARLQAVRFTNIRFVEQPDTTLLDCNIQISTNKPSTLSFLPEGTNTAGDFGAAASLTYENRNLFRGSETFSVQLRGAFEAITGLEGYQNNNYKEYSVETRLGFPRFVAPLLSRAFQRRSSATSELALSWNLQNRPEFHRRVFSASWRYNWTEPRYHTSYRLDIIDLNYVYMPWISETFKQNYLDNATSRNAILRYNYEDLFVMKIGFGFTYNNGVNVLRANVESAGNLLNAVSRLTEMKRNSNGQYTLFNIAYAQYTKFDFDYTHLLRFDTHNLLALHAGIGLAYPYGNSKVLPFEKRYFSGGANSVRGWGVRGLGPGKFRGTDGAIDFINQTGDMKIDLNAELRTYLFWKFDGAFFIDAGNIWTLRNYADQPGGQFKINEFYKQIAVAYGLGLRLNFNYFILRLDMGVKAVNPAYTIRKEHFPLFHPRYARDVSFHFAVGLPF</sequence>
<proteinExistence type="predicted"/>
<protein>
    <submittedName>
        <fullName evidence="7">Outer membrane protein, OMP85 family</fullName>
    </submittedName>
</protein>
<accession>U2KZK4</accession>
<feature type="domain" description="Bacterial surface antigen (D15)" evidence="6">
    <location>
        <begin position="425"/>
        <end position="737"/>
    </location>
</feature>
<evidence type="ECO:0000256" key="1">
    <source>
        <dbReference type="ARBA" id="ARBA00004370"/>
    </source>
</evidence>
<dbReference type="Pfam" id="PF01103">
    <property type="entry name" value="Omp85"/>
    <property type="match status" value="1"/>
</dbReference>